<proteinExistence type="predicted"/>
<sequence>MIVPLMEEDAEKNLVINSGTKNFNITDNPDWLVKPLSKEDYYAVKALCTESFPVKYPESFYEDVVEGRFIAFGYFYKDVLTSLMICEIKAICEYEARDRKLLSDGNGHALYILSLAVRGKYRRKGIASALLSYLLNVIVKECPHVGVIFLHAVTYNYGAIKFYKESGFKLHTTLK</sequence>
<organism evidence="1 2">
    <name type="scientific">Rhabditophanes sp. KR3021</name>
    <dbReference type="NCBI Taxonomy" id="114890"/>
    <lineage>
        <taxon>Eukaryota</taxon>
        <taxon>Metazoa</taxon>
        <taxon>Ecdysozoa</taxon>
        <taxon>Nematoda</taxon>
        <taxon>Chromadorea</taxon>
        <taxon>Rhabditida</taxon>
        <taxon>Tylenchina</taxon>
        <taxon>Panagrolaimomorpha</taxon>
        <taxon>Strongyloidoidea</taxon>
        <taxon>Alloionematidae</taxon>
        <taxon>Rhabditophanes</taxon>
    </lineage>
</organism>
<reference evidence="2" key="1">
    <citation type="submission" date="2016-11" db="UniProtKB">
        <authorList>
            <consortium name="WormBaseParasite"/>
        </authorList>
    </citation>
    <scope>IDENTIFICATION</scope>
    <source>
        <strain evidence="2">KR3021</strain>
    </source>
</reference>
<dbReference type="WBParaSite" id="RSKR_0000707300.1">
    <property type="protein sequence ID" value="RSKR_0000707300.1"/>
    <property type="gene ID" value="RSKR_0000707300"/>
</dbReference>
<evidence type="ECO:0000313" key="2">
    <source>
        <dbReference type="WBParaSite" id="RSKR_0000707300.1"/>
    </source>
</evidence>
<dbReference type="Proteomes" id="UP000095286">
    <property type="component" value="Unplaced"/>
</dbReference>
<accession>A0AC35U293</accession>
<protein>
    <submittedName>
        <fullName evidence="2">N-alpha-acetyltransferase 60</fullName>
    </submittedName>
</protein>
<name>A0AC35U293_9BILA</name>
<evidence type="ECO:0000313" key="1">
    <source>
        <dbReference type="Proteomes" id="UP000095286"/>
    </source>
</evidence>